<dbReference type="InterPro" id="IPR013783">
    <property type="entry name" value="Ig-like_fold"/>
</dbReference>
<evidence type="ECO:0000313" key="9">
    <source>
        <dbReference type="Proteomes" id="UP000319374"/>
    </source>
</evidence>
<evidence type="ECO:0000256" key="2">
    <source>
        <dbReference type="ARBA" id="ARBA00007401"/>
    </source>
</evidence>
<dbReference type="SUPFAM" id="SSF51445">
    <property type="entry name" value="(Trans)glycosidases"/>
    <property type="match status" value="1"/>
</dbReference>
<dbReference type="Gene3D" id="2.60.40.10">
    <property type="entry name" value="Immunoglobulins"/>
    <property type="match status" value="1"/>
</dbReference>
<reference evidence="9" key="1">
    <citation type="submission" date="2019-06" db="EMBL/GenBank/DDBJ databases">
        <title>Alistipes onderdonkii subsp. vulgaris subsp. nov., Alistipes dispar sp. nov. and Alistipes communis sp. nov., isolated from human faeces, and creation of Alistipes onderdonkii subsp. onderdonkii subsp. nov.</title>
        <authorList>
            <person name="Sakamoto M."/>
            <person name="Ikeyama N."/>
            <person name="Ogata Y."/>
            <person name="Suda W."/>
            <person name="Iino T."/>
            <person name="Hattori M."/>
            <person name="Ohkuma M."/>
        </authorList>
    </citation>
    <scope>NUCLEOTIDE SEQUENCE [LARGE SCALE GENOMIC DNA]</scope>
    <source>
        <strain evidence="9">5CPEGH6</strain>
    </source>
</reference>
<proteinExistence type="inferred from homology"/>
<dbReference type="SUPFAM" id="SSF49785">
    <property type="entry name" value="Galactose-binding domain-like"/>
    <property type="match status" value="1"/>
</dbReference>
<dbReference type="InterPro" id="IPR054593">
    <property type="entry name" value="Beta-mannosidase-like_N2"/>
</dbReference>
<keyword evidence="5" id="KW-0326">Glycosidase</keyword>
<dbReference type="PANTHER" id="PTHR43730:SF1">
    <property type="entry name" value="BETA-MANNOSIDASE"/>
    <property type="match status" value="1"/>
</dbReference>
<dbReference type="Gene3D" id="3.20.20.80">
    <property type="entry name" value="Glycosidases"/>
    <property type="match status" value="1"/>
</dbReference>
<dbReference type="EC" id="3.2.1.25" evidence="3"/>
<dbReference type="GO" id="GO:0004567">
    <property type="term" value="F:beta-mannosidase activity"/>
    <property type="evidence" value="ECO:0007669"/>
    <property type="project" value="UniProtKB-EC"/>
</dbReference>
<comment type="similarity">
    <text evidence="2">Belongs to the glycosyl hydrolase 2 family.</text>
</comment>
<dbReference type="GO" id="GO:0006516">
    <property type="term" value="P:glycoprotein catabolic process"/>
    <property type="evidence" value="ECO:0007669"/>
    <property type="project" value="TreeGrafter"/>
</dbReference>
<gene>
    <name evidence="8" type="ORF">A5CPEGH6_11770</name>
</gene>
<protein>
    <recommendedName>
        <fullName evidence="3">beta-mannosidase</fullName>
        <ecNumber evidence="3">3.2.1.25</ecNumber>
    </recommendedName>
</protein>
<evidence type="ECO:0000313" key="8">
    <source>
        <dbReference type="EMBL" id="BBL06539.1"/>
    </source>
</evidence>
<dbReference type="InterPro" id="IPR006102">
    <property type="entry name" value="Ig-like_GH2"/>
</dbReference>
<dbReference type="KEGG" id="ada:A5CPEGH6_11770"/>
<dbReference type="SUPFAM" id="SSF49303">
    <property type="entry name" value="beta-Galactosidase/glucuronidase domain"/>
    <property type="match status" value="1"/>
</dbReference>
<dbReference type="GeneID" id="98673154"/>
<feature type="domain" description="Glycoside hydrolase family 2 immunoglobulin-like beta-sandwich" evidence="6">
    <location>
        <begin position="183"/>
        <end position="284"/>
    </location>
</feature>
<evidence type="ECO:0000256" key="5">
    <source>
        <dbReference type="ARBA" id="ARBA00023295"/>
    </source>
</evidence>
<dbReference type="GO" id="GO:0005975">
    <property type="term" value="P:carbohydrate metabolic process"/>
    <property type="evidence" value="ECO:0007669"/>
    <property type="project" value="InterPro"/>
</dbReference>
<dbReference type="Proteomes" id="UP000319374">
    <property type="component" value="Chromosome"/>
</dbReference>
<sequence>MIRTRKTEPLTWIVGHAPDRKSVPERFVPATVPGAVQLDMARAEGYPDYNRADNYRRMTWMEDRFFTYRAEFDAPGLGQDRQLWFVSKGIDYRYEIRLNDTLLLAREGMFAPVEIDLTPHLHPRNRLEILLFPVPKRAGMPDDRTQASASVKPAVGYGWDWHPRLVPLGIWDETGLQIRRRSHLREVDVVYTLDDDLSGADLRIESRGAECEECRGVWELFDDRGRCAARAEGAVGQPLAARLENPRLWWTHDHGEPVLYTSRYTLRDAAGCDLECVEERIGFRRIRLVMNEGAWSEPAGFPKTRSAAPAQVELNGRRIFAKGSNWVCPELFPGTVDAARYETLIGIAAETHFNMLRSWGGGIVNKDAFFECCDRRGIMVWQEFPLSCNCYPDDPEYLAVLEREAAAIIRRLRRHPSLAVWCGGNELFNNWSGMTDQSLPLRLLNALCYRLSPEIPFNATSPLNGMAHGHYLFRWQGKDVFRMMNGSRFTAYTEFGIPGISPREVLEGIIPAEELFPPRPGTAWEEHHAFGAWDGDPSTWLGLPTLARYFPPAETLDELIAQSSLLQGEGYKAVFEEARRQKPYCSMALNWCFDEPWPAAANNSLVAYPAVLKPAIAEVRRACRPLCASARFARFDWKEDETFEAEVWILNDVFARTGPFVVTVTLRAGRAEERILRWESPSVEPNRNTAGPTARFRLPAWDTDRFGVELSVEGHPEMNACYTLMYRRSPRKRRCTSMNVTE</sequence>
<organism evidence="8 9">
    <name type="scientific">Alistipes dispar</name>
    <dbReference type="NCBI Taxonomy" id="2585119"/>
    <lineage>
        <taxon>Bacteria</taxon>
        <taxon>Pseudomonadati</taxon>
        <taxon>Bacteroidota</taxon>
        <taxon>Bacteroidia</taxon>
        <taxon>Bacteroidales</taxon>
        <taxon>Rikenellaceae</taxon>
        <taxon>Alistipes</taxon>
    </lineage>
</organism>
<dbReference type="InterPro" id="IPR050887">
    <property type="entry name" value="Beta-mannosidase_GH2"/>
</dbReference>
<keyword evidence="9" id="KW-1185">Reference proteome</keyword>
<dbReference type="RefSeq" id="WP_162502060.1">
    <property type="nucleotide sequence ID" value="NZ_AP019736.1"/>
</dbReference>
<dbReference type="InterPro" id="IPR017853">
    <property type="entry name" value="GH"/>
</dbReference>
<dbReference type="EMBL" id="AP019736">
    <property type="protein sequence ID" value="BBL06539.1"/>
    <property type="molecule type" value="Genomic_DNA"/>
</dbReference>
<evidence type="ECO:0000256" key="4">
    <source>
        <dbReference type="ARBA" id="ARBA00022801"/>
    </source>
</evidence>
<evidence type="ECO:0000256" key="3">
    <source>
        <dbReference type="ARBA" id="ARBA00012754"/>
    </source>
</evidence>
<dbReference type="InterPro" id="IPR036156">
    <property type="entry name" value="Beta-gal/glucu_dom_sf"/>
</dbReference>
<accession>A0A4Y1X231</accession>
<evidence type="ECO:0000256" key="1">
    <source>
        <dbReference type="ARBA" id="ARBA00000829"/>
    </source>
</evidence>
<dbReference type="PANTHER" id="PTHR43730">
    <property type="entry name" value="BETA-MANNOSIDASE"/>
    <property type="match status" value="1"/>
</dbReference>
<feature type="domain" description="Beta-mannosidase-like galactose-binding" evidence="7">
    <location>
        <begin position="26"/>
        <end position="171"/>
    </location>
</feature>
<dbReference type="Pfam" id="PF00703">
    <property type="entry name" value="Glyco_hydro_2"/>
    <property type="match status" value="1"/>
</dbReference>
<dbReference type="InterPro" id="IPR008979">
    <property type="entry name" value="Galactose-bd-like_sf"/>
</dbReference>
<dbReference type="AlphaFoldDB" id="A0A4Y1X231"/>
<dbReference type="Pfam" id="PF22666">
    <property type="entry name" value="Glyco_hydro_2_N2"/>
    <property type="match status" value="1"/>
</dbReference>
<dbReference type="Gene3D" id="2.60.120.260">
    <property type="entry name" value="Galactose-binding domain-like"/>
    <property type="match status" value="1"/>
</dbReference>
<comment type="catalytic activity">
    <reaction evidence="1">
        <text>Hydrolysis of terminal, non-reducing beta-D-mannose residues in beta-D-mannosides.</text>
        <dbReference type="EC" id="3.2.1.25"/>
    </reaction>
</comment>
<evidence type="ECO:0000259" key="6">
    <source>
        <dbReference type="Pfam" id="PF00703"/>
    </source>
</evidence>
<evidence type="ECO:0000259" key="7">
    <source>
        <dbReference type="Pfam" id="PF22666"/>
    </source>
</evidence>
<keyword evidence="4" id="KW-0378">Hydrolase</keyword>
<name>A0A4Y1X231_9BACT</name>